<evidence type="ECO:0000313" key="2">
    <source>
        <dbReference type="Proteomes" id="UP001367676"/>
    </source>
</evidence>
<proteinExistence type="predicted"/>
<accession>A0AAN9TL38</accession>
<dbReference type="EMBL" id="JBBCAQ010000019">
    <property type="protein sequence ID" value="KAK7595222.1"/>
    <property type="molecule type" value="Genomic_DNA"/>
</dbReference>
<reference evidence="1 2" key="1">
    <citation type="submission" date="2024-03" db="EMBL/GenBank/DDBJ databases">
        <title>Adaptation during the transition from Ophiocordyceps entomopathogen to insect associate is accompanied by gene loss and intensified selection.</title>
        <authorList>
            <person name="Ward C.M."/>
            <person name="Onetto C.A."/>
            <person name="Borneman A.R."/>
        </authorList>
    </citation>
    <scope>NUCLEOTIDE SEQUENCE [LARGE SCALE GENOMIC DNA]</scope>
    <source>
        <strain evidence="1">AWRI1</strain>
        <tissue evidence="1">Single Adult Female</tissue>
    </source>
</reference>
<dbReference type="AlphaFoldDB" id="A0AAN9TL38"/>
<organism evidence="1 2">
    <name type="scientific">Parthenolecanium corni</name>
    <dbReference type="NCBI Taxonomy" id="536013"/>
    <lineage>
        <taxon>Eukaryota</taxon>
        <taxon>Metazoa</taxon>
        <taxon>Ecdysozoa</taxon>
        <taxon>Arthropoda</taxon>
        <taxon>Hexapoda</taxon>
        <taxon>Insecta</taxon>
        <taxon>Pterygota</taxon>
        <taxon>Neoptera</taxon>
        <taxon>Paraneoptera</taxon>
        <taxon>Hemiptera</taxon>
        <taxon>Sternorrhyncha</taxon>
        <taxon>Coccoidea</taxon>
        <taxon>Coccidae</taxon>
        <taxon>Parthenolecanium</taxon>
    </lineage>
</organism>
<keyword evidence="2" id="KW-1185">Reference proteome</keyword>
<dbReference type="Proteomes" id="UP001367676">
    <property type="component" value="Unassembled WGS sequence"/>
</dbReference>
<evidence type="ECO:0000313" key="1">
    <source>
        <dbReference type="EMBL" id="KAK7595222.1"/>
    </source>
</evidence>
<comment type="caution">
    <text evidence="1">The sequence shown here is derived from an EMBL/GenBank/DDBJ whole genome shotgun (WGS) entry which is preliminary data.</text>
</comment>
<protein>
    <submittedName>
        <fullName evidence="1">Uncharacterized protein</fullName>
    </submittedName>
</protein>
<sequence length="504" mass="57543">MLSATPLGSYSSDEDLRLLQWIRSPRFLQMEFFTMASGSYLAFPAAHREPREEATFHAISRSVSHLWTQLSSMREIDRTIETVTQEVSSIMKDLLHYRNAVNFVCQKIDTILGDDPTLGPKYVTLKRNVSNSIRPMENIYFWRSLDEIGTLPADKMASWLADKQIRRLLLNGDFLNYIKRPANSTETDERDFWLTAQSVLQISNSEQAERVQRLYDEVLTEAAAEINADLDFRQPTLVFCTFVNFRLDVSIFGWMSQFSTGCLNFRLDVSFFGWMSQSSAGCLIIRLDVSFFVQLSKFSAGCLNFRLDVSLFGWMSQFSAGCLNFRLDVSLFGWMSHFSAGCLKVRLDAGCLIFRLDVSIFGWMSHFSAGCLIIRLDVSLFGWMSHYSAGCLIIRLDVSIFGWMSHCSAGCLKVRLDVSFFGWMSHFSAGCLIIRLDVSIFGWMSHCSAGCLKVRLDVSFFGWMSHFSAGCLNFRLDVSFFVQLSHIWTKNETSSRTLRHPAEK</sequence>
<name>A0AAN9TL38_9HEMI</name>
<gene>
    <name evidence="1" type="ORF">V9T40_001655</name>
</gene>